<dbReference type="Proteomes" id="UP000198897">
    <property type="component" value="Unassembled WGS sequence"/>
</dbReference>
<gene>
    <name evidence="1" type="ORF">SAMN05216353_12530</name>
</gene>
<dbReference type="AlphaFoldDB" id="A0A1I2PJ82"/>
<proteinExistence type="predicted"/>
<organism evidence="1 2">
    <name type="scientific">Halobacillus alkaliphilus</name>
    <dbReference type="NCBI Taxonomy" id="396056"/>
    <lineage>
        <taxon>Bacteria</taxon>
        <taxon>Bacillati</taxon>
        <taxon>Bacillota</taxon>
        <taxon>Bacilli</taxon>
        <taxon>Bacillales</taxon>
        <taxon>Bacillaceae</taxon>
        <taxon>Halobacillus</taxon>
    </lineage>
</organism>
<dbReference type="EMBL" id="FOOG01000025">
    <property type="protein sequence ID" value="SFG15159.1"/>
    <property type="molecule type" value="Genomic_DNA"/>
</dbReference>
<name>A0A1I2PJ82_9BACI</name>
<evidence type="ECO:0000313" key="2">
    <source>
        <dbReference type="Proteomes" id="UP000198897"/>
    </source>
</evidence>
<reference evidence="2" key="1">
    <citation type="submission" date="2016-10" db="EMBL/GenBank/DDBJ databases">
        <authorList>
            <person name="Varghese N."/>
            <person name="Submissions S."/>
        </authorList>
    </citation>
    <scope>NUCLEOTIDE SEQUENCE [LARGE SCALE GENOMIC DNA]</scope>
    <source>
        <strain evidence="2">FP5</strain>
    </source>
</reference>
<keyword evidence="2" id="KW-1185">Reference proteome</keyword>
<protein>
    <submittedName>
        <fullName evidence="1">Uncharacterized protein</fullName>
    </submittedName>
</protein>
<accession>A0A1I2PJ82</accession>
<sequence length="120" mass="13292">MVVLSLVFITACAQGSGDAFITYEGKSSNWKGQLQLSRDDSSMNGTYSFRLLNGEITEVENFTLNINEGGTILNEEKILLDRSIETSIQCSGCMTFNEDTIIPVVIRWNGKTETFNLKAP</sequence>
<evidence type="ECO:0000313" key="1">
    <source>
        <dbReference type="EMBL" id="SFG15159.1"/>
    </source>
</evidence>